<evidence type="ECO:0000313" key="1">
    <source>
        <dbReference type="EMBL" id="KAJ7569352.1"/>
    </source>
</evidence>
<name>A0ACC2ES68_DIPCM</name>
<sequence>MLSEAWDRAGDLSSQMRAAMELTKQTGGGSVHRHKRTIQGKQRMLTIPMQNNNGGSKDFQGWLQMDAAFKLQLMHNPAMGLFSSFERSEPDRIFLSGCSLAVQAEVRWLTP</sequence>
<organism evidence="1 2">
    <name type="scientific">Diphasiastrum complanatum</name>
    <name type="common">Issler's clubmoss</name>
    <name type="synonym">Lycopodium complanatum</name>
    <dbReference type="NCBI Taxonomy" id="34168"/>
    <lineage>
        <taxon>Eukaryota</taxon>
        <taxon>Viridiplantae</taxon>
        <taxon>Streptophyta</taxon>
        <taxon>Embryophyta</taxon>
        <taxon>Tracheophyta</taxon>
        <taxon>Lycopodiopsida</taxon>
        <taxon>Lycopodiales</taxon>
        <taxon>Lycopodiaceae</taxon>
        <taxon>Lycopodioideae</taxon>
        <taxon>Diphasiastrum</taxon>
    </lineage>
</organism>
<evidence type="ECO:0000313" key="2">
    <source>
        <dbReference type="Proteomes" id="UP001162992"/>
    </source>
</evidence>
<dbReference type="Proteomes" id="UP001162992">
    <property type="component" value="Chromosome 1"/>
</dbReference>
<dbReference type="EMBL" id="CM055092">
    <property type="protein sequence ID" value="KAJ7569352.1"/>
    <property type="molecule type" value="Genomic_DNA"/>
</dbReference>
<comment type="caution">
    <text evidence="1">The sequence shown here is derived from an EMBL/GenBank/DDBJ whole genome shotgun (WGS) entry which is preliminary data.</text>
</comment>
<protein>
    <submittedName>
        <fullName evidence="1">Uncharacterized protein</fullName>
    </submittedName>
</protein>
<reference evidence="2" key="1">
    <citation type="journal article" date="2024" name="Proc. Natl. Acad. Sci. U.S.A.">
        <title>Extraordinary preservation of gene collinearity over three hundred million years revealed in homosporous lycophytes.</title>
        <authorList>
            <person name="Li C."/>
            <person name="Wickell D."/>
            <person name="Kuo L.Y."/>
            <person name="Chen X."/>
            <person name="Nie B."/>
            <person name="Liao X."/>
            <person name="Peng D."/>
            <person name="Ji J."/>
            <person name="Jenkins J."/>
            <person name="Williams M."/>
            <person name="Shu S."/>
            <person name="Plott C."/>
            <person name="Barry K."/>
            <person name="Rajasekar S."/>
            <person name="Grimwood J."/>
            <person name="Han X."/>
            <person name="Sun S."/>
            <person name="Hou Z."/>
            <person name="He W."/>
            <person name="Dai G."/>
            <person name="Sun C."/>
            <person name="Schmutz J."/>
            <person name="Leebens-Mack J.H."/>
            <person name="Li F.W."/>
            <person name="Wang L."/>
        </authorList>
    </citation>
    <scope>NUCLEOTIDE SEQUENCE [LARGE SCALE GENOMIC DNA]</scope>
    <source>
        <strain evidence="2">cv. PW_Plant_1</strain>
    </source>
</reference>
<keyword evidence="2" id="KW-1185">Reference proteome</keyword>
<gene>
    <name evidence="1" type="ORF">O6H91_01G074500</name>
</gene>
<proteinExistence type="predicted"/>
<accession>A0ACC2ES68</accession>